<dbReference type="SMART" id="SM00360">
    <property type="entry name" value="RRM"/>
    <property type="match status" value="1"/>
</dbReference>
<evidence type="ECO:0000313" key="4">
    <source>
        <dbReference type="EMBL" id="MQL90955.1"/>
    </source>
</evidence>
<name>A0A843V502_COLES</name>
<dbReference type="InterPro" id="IPR012677">
    <property type="entry name" value="Nucleotide-bd_a/b_plait_sf"/>
</dbReference>
<sequence length="147" mass="16159">MENTALRSYNDYPVPNTKYVRLLALLIVRQALSKYNSQHGKSRAFAFAVFSDQQSALAAMHTINAVSSSAPCPTLFVANLGPTCSEPELTQAFSRCRGFLKLKMQNKNGVPVAFVDFQDAVCSSEALNHLQGTLLYSSDGEGMRLEY</sequence>
<gene>
    <name evidence="4" type="ORF">Taro_023555</name>
</gene>
<protein>
    <recommendedName>
        <fullName evidence="3">RRM domain-containing protein</fullName>
    </recommendedName>
</protein>
<evidence type="ECO:0000256" key="2">
    <source>
        <dbReference type="PROSITE-ProRule" id="PRU00176"/>
    </source>
</evidence>
<dbReference type="PANTHER" id="PTHR10501">
    <property type="entry name" value="U1 SMALL NUCLEAR RIBONUCLEOPROTEIN A/U2 SMALL NUCLEAR RIBONUCLEOPROTEIN B"/>
    <property type="match status" value="1"/>
</dbReference>
<accession>A0A843V502</accession>
<dbReference type="EMBL" id="NMUH01001289">
    <property type="protein sequence ID" value="MQL90955.1"/>
    <property type="molecule type" value="Genomic_DNA"/>
</dbReference>
<dbReference type="PROSITE" id="PS50102">
    <property type="entry name" value="RRM"/>
    <property type="match status" value="1"/>
</dbReference>
<keyword evidence="1 2" id="KW-0694">RNA-binding</keyword>
<evidence type="ECO:0000256" key="1">
    <source>
        <dbReference type="ARBA" id="ARBA00022884"/>
    </source>
</evidence>
<evidence type="ECO:0000313" key="5">
    <source>
        <dbReference type="Proteomes" id="UP000652761"/>
    </source>
</evidence>
<dbReference type="GO" id="GO:0003723">
    <property type="term" value="F:RNA binding"/>
    <property type="evidence" value="ECO:0007669"/>
    <property type="project" value="UniProtKB-UniRule"/>
</dbReference>
<feature type="domain" description="RRM" evidence="3">
    <location>
        <begin position="73"/>
        <end position="147"/>
    </location>
</feature>
<keyword evidence="5" id="KW-1185">Reference proteome</keyword>
<dbReference type="InterPro" id="IPR035979">
    <property type="entry name" value="RBD_domain_sf"/>
</dbReference>
<dbReference type="InterPro" id="IPR000504">
    <property type="entry name" value="RRM_dom"/>
</dbReference>
<dbReference type="AlphaFoldDB" id="A0A843V502"/>
<dbReference type="Gene3D" id="3.30.70.330">
    <property type="match status" value="1"/>
</dbReference>
<feature type="non-terminal residue" evidence="4">
    <location>
        <position position="147"/>
    </location>
</feature>
<reference evidence="4" key="1">
    <citation type="submission" date="2017-07" db="EMBL/GenBank/DDBJ databases">
        <title>Taro Niue Genome Assembly and Annotation.</title>
        <authorList>
            <person name="Atibalentja N."/>
            <person name="Keating K."/>
            <person name="Fields C.J."/>
        </authorList>
    </citation>
    <scope>NUCLEOTIDE SEQUENCE</scope>
    <source>
        <strain evidence="4">Niue_2</strain>
        <tissue evidence="4">Leaf</tissue>
    </source>
</reference>
<comment type="caution">
    <text evidence="4">The sequence shown here is derived from an EMBL/GenBank/DDBJ whole genome shotgun (WGS) entry which is preliminary data.</text>
</comment>
<organism evidence="4 5">
    <name type="scientific">Colocasia esculenta</name>
    <name type="common">Wild taro</name>
    <name type="synonym">Arum esculentum</name>
    <dbReference type="NCBI Taxonomy" id="4460"/>
    <lineage>
        <taxon>Eukaryota</taxon>
        <taxon>Viridiplantae</taxon>
        <taxon>Streptophyta</taxon>
        <taxon>Embryophyta</taxon>
        <taxon>Tracheophyta</taxon>
        <taxon>Spermatophyta</taxon>
        <taxon>Magnoliopsida</taxon>
        <taxon>Liliopsida</taxon>
        <taxon>Araceae</taxon>
        <taxon>Aroideae</taxon>
        <taxon>Colocasieae</taxon>
        <taxon>Colocasia</taxon>
    </lineage>
</organism>
<dbReference type="Proteomes" id="UP000652761">
    <property type="component" value="Unassembled WGS sequence"/>
</dbReference>
<dbReference type="Pfam" id="PF00076">
    <property type="entry name" value="RRM_1"/>
    <property type="match status" value="1"/>
</dbReference>
<dbReference type="OrthoDB" id="431169at2759"/>
<evidence type="ECO:0000259" key="3">
    <source>
        <dbReference type="PROSITE" id="PS50102"/>
    </source>
</evidence>
<proteinExistence type="predicted"/>
<dbReference type="SUPFAM" id="SSF54928">
    <property type="entry name" value="RNA-binding domain, RBD"/>
    <property type="match status" value="1"/>
</dbReference>